<evidence type="ECO:0000313" key="3">
    <source>
        <dbReference type="Proteomes" id="UP001596380"/>
    </source>
</evidence>
<name>A0ABW2CS91_9ACTN</name>
<evidence type="ECO:0000256" key="1">
    <source>
        <dbReference type="ARBA" id="ARBA00006484"/>
    </source>
</evidence>
<dbReference type="InterPro" id="IPR036291">
    <property type="entry name" value="NAD(P)-bd_dom_sf"/>
</dbReference>
<keyword evidence="3" id="KW-1185">Reference proteome</keyword>
<dbReference type="EMBL" id="JBHSXS010000017">
    <property type="protein sequence ID" value="MFC6883190.1"/>
    <property type="molecule type" value="Genomic_DNA"/>
</dbReference>
<dbReference type="PANTHER" id="PTHR42760">
    <property type="entry name" value="SHORT-CHAIN DEHYDROGENASES/REDUCTASES FAMILY MEMBER"/>
    <property type="match status" value="1"/>
</dbReference>
<dbReference type="GO" id="GO:0016491">
    <property type="term" value="F:oxidoreductase activity"/>
    <property type="evidence" value="ECO:0007669"/>
    <property type="project" value="UniProtKB-KW"/>
</dbReference>
<keyword evidence="2" id="KW-0560">Oxidoreductase</keyword>
<dbReference type="PRINTS" id="PR00080">
    <property type="entry name" value="SDRFAMILY"/>
</dbReference>
<dbReference type="PROSITE" id="PS00061">
    <property type="entry name" value="ADH_SHORT"/>
    <property type="match status" value="1"/>
</dbReference>
<organism evidence="2 3">
    <name type="scientific">Actinomadura yumaensis</name>
    <dbReference type="NCBI Taxonomy" id="111807"/>
    <lineage>
        <taxon>Bacteria</taxon>
        <taxon>Bacillati</taxon>
        <taxon>Actinomycetota</taxon>
        <taxon>Actinomycetes</taxon>
        <taxon>Streptosporangiales</taxon>
        <taxon>Thermomonosporaceae</taxon>
        <taxon>Actinomadura</taxon>
    </lineage>
</organism>
<dbReference type="CDD" id="cd05233">
    <property type="entry name" value="SDR_c"/>
    <property type="match status" value="1"/>
</dbReference>
<dbReference type="RefSeq" id="WP_160825271.1">
    <property type="nucleotide sequence ID" value="NZ_JBHSXE010000001.1"/>
</dbReference>
<accession>A0ABW2CS91</accession>
<protein>
    <submittedName>
        <fullName evidence="2">SDR family NAD(P)-dependent oxidoreductase</fullName>
        <ecNumber evidence="2">1.1.1.-</ecNumber>
    </submittedName>
</protein>
<dbReference type="InterPro" id="IPR020904">
    <property type="entry name" value="Sc_DH/Rdtase_CS"/>
</dbReference>
<evidence type="ECO:0000313" key="2">
    <source>
        <dbReference type="EMBL" id="MFC6883190.1"/>
    </source>
</evidence>
<dbReference type="InterPro" id="IPR002347">
    <property type="entry name" value="SDR_fam"/>
</dbReference>
<dbReference type="PANTHER" id="PTHR42760:SF40">
    <property type="entry name" value="3-OXOACYL-[ACYL-CARRIER-PROTEIN] REDUCTASE, CHLOROPLASTIC"/>
    <property type="match status" value="1"/>
</dbReference>
<proteinExistence type="inferred from homology"/>
<reference evidence="3" key="1">
    <citation type="journal article" date="2019" name="Int. J. Syst. Evol. Microbiol.">
        <title>The Global Catalogue of Microorganisms (GCM) 10K type strain sequencing project: providing services to taxonomists for standard genome sequencing and annotation.</title>
        <authorList>
            <consortium name="The Broad Institute Genomics Platform"/>
            <consortium name="The Broad Institute Genome Sequencing Center for Infectious Disease"/>
            <person name="Wu L."/>
            <person name="Ma J."/>
        </authorList>
    </citation>
    <scope>NUCLEOTIDE SEQUENCE [LARGE SCALE GENOMIC DNA]</scope>
    <source>
        <strain evidence="3">JCM 3369</strain>
    </source>
</reference>
<dbReference type="Pfam" id="PF13561">
    <property type="entry name" value="adh_short_C2"/>
    <property type="match status" value="1"/>
</dbReference>
<comment type="caution">
    <text evidence="2">The sequence shown here is derived from an EMBL/GenBank/DDBJ whole genome shotgun (WGS) entry which is preliminary data.</text>
</comment>
<dbReference type="PRINTS" id="PR00081">
    <property type="entry name" value="GDHRDH"/>
</dbReference>
<comment type="similarity">
    <text evidence="1">Belongs to the short-chain dehydrogenases/reductases (SDR) family.</text>
</comment>
<dbReference type="EC" id="1.1.1.-" evidence="2"/>
<dbReference type="Proteomes" id="UP001596380">
    <property type="component" value="Unassembled WGS sequence"/>
</dbReference>
<dbReference type="SUPFAM" id="SSF51735">
    <property type="entry name" value="NAD(P)-binding Rossmann-fold domains"/>
    <property type="match status" value="1"/>
</dbReference>
<gene>
    <name evidence="2" type="ORF">ACFQKB_25770</name>
</gene>
<sequence>MDDGLNGRVAVVTGGAGELGRRAARRLAGLGARVALLDVADPAAAVAETGAESGHVADLCDEREVDGAFAAVLGRYGRLDVLVNNAGLHVGVPRVPFWEIDGDTWDRVVTTNVRSAFLCAKAASAPMREARSGRIVNLGSDTAAFGMARFLHYVTAKAAVVGMTRSLARELGPYGIAVNAVSPGAVRTSGNLDALGPDGFARVVEGQCLAEPIGSDDVADAVAYLCGPGARMVTGQVLAVNGGATMSAF</sequence>
<dbReference type="Gene3D" id="3.40.50.720">
    <property type="entry name" value="NAD(P)-binding Rossmann-like Domain"/>
    <property type="match status" value="1"/>
</dbReference>